<name>A0A1H7GT11_AQUAM</name>
<dbReference type="RefSeq" id="WP_091404957.1">
    <property type="nucleotide sequence ID" value="NZ_FOAB01000001.1"/>
</dbReference>
<feature type="domain" description="HTH LytTR-type" evidence="3">
    <location>
        <begin position="149"/>
        <end position="253"/>
    </location>
</feature>
<dbReference type="GO" id="GO:0003677">
    <property type="term" value="F:DNA binding"/>
    <property type="evidence" value="ECO:0007669"/>
    <property type="project" value="InterPro"/>
</dbReference>
<sequence length="253" mass="29417">MKISALIIDDEPLARNLINNLLRTEPMINVIGICKTGKEAILMIDTLKPNLIFLDIKLKDMTGFDILERISVKAPMIIFVTAFDAYALKAFNFFAFDYLLKPFNESRFYISVNKAIEAFHKKDTSLFQKKVNNLMNHVRVADKNPIKKLPIPLRNRTIFIPLNEIIYITASNYYAEIYTENKKYLLRESLQNLLDMLNPDHFIRIHRSTIINIDFIKELINSGYGAIHVKMKDSNQFRISKSYKKTFLTKMGV</sequence>
<gene>
    <name evidence="4" type="ORF">SAMN04487910_0464</name>
</gene>
<protein>
    <submittedName>
        <fullName evidence="4">Two component transcriptional regulator, LytTR family</fullName>
    </submittedName>
</protein>
<organism evidence="4 5">
    <name type="scientific">Aquimarina amphilecti</name>
    <dbReference type="NCBI Taxonomy" id="1038014"/>
    <lineage>
        <taxon>Bacteria</taxon>
        <taxon>Pseudomonadati</taxon>
        <taxon>Bacteroidota</taxon>
        <taxon>Flavobacteriia</taxon>
        <taxon>Flavobacteriales</taxon>
        <taxon>Flavobacteriaceae</taxon>
        <taxon>Aquimarina</taxon>
    </lineage>
</organism>
<evidence type="ECO:0000259" key="3">
    <source>
        <dbReference type="PROSITE" id="PS50930"/>
    </source>
</evidence>
<dbReference type="Pfam" id="PF04397">
    <property type="entry name" value="LytTR"/>
    <property type="match status" value="1"/>
</dbReference>
<dbReference type="InterPro" id="IPR011006">
    <property type="entry name" value="CheY-like_superfamily"/>
</dbReference>
<evidence type="ECO:0000256" key="1">
    <source>
        <dbReference type="PROSITE-ProRule" id="PRU00169"/>
    </source>
</evidence>
<dbReference type="PANTHER" id="PTHR37299">
    <property type="entry name" value="TRANSCRIPTIONAL REGULATOR-RELATED"/>
    <property type="match status" value="1"/>
</dbReference>
<feature type="domain" description="Response regulatory" evidence="2">
    <location>
        <begin position="4"/>
        <end position="116"/>
    </location>
</feature>
<dbReference type="PANTHER" id="PTHR37299:SF1">
    <property type="entry name" value="STAGE 0 SPORULATION PROTEIN A HOMOLOG"/>
    <property type="match status" value="1"/>
</dbReference>
<keyword evidence="1" id="KW-0597">Phosphoprotein</keyword>
<dbReference type="AlphaFoldDB" id="A0A1H7GT11"/>
<dbReference type="InterPro" id="IPR001789">
    <property type="entry name" value="Sig_transdc_resp-reg_receiver"/>
</dbReference>
<feature type="modified residue" description="4-aspartylphosphate" evidence="1">
    <location>
        <position position="55"/>
    </location>
</feature>
<reference evidence="4 5" key="1">
    <citation type="submission" date="2016-10" db="EMBL/GenBank/DDBJ databases">
        <authorList>
            <person name="de Groot N.N."/>
        </authorList>
    </citation>
    <scope>NUCLEOTIDE SEQUENCE [LARGE SCALE GENOMIC DNA]</scope>
    <source>
        <strain evidence="4 5">DSM 25232</strain>
    </source>
</reference>
<dbReference type="STRING" id="1038014.SAMN04487910_0464"/>
<dbReference type="SMART" id="SM00850">
    <property type="entry name" value="LytTR"/>
    <property type="match status" value="1"/>
</dbReference>
<proteinExistence type="predicted"/>
<dbReference type="OrthoDB" id="2168082at2"/>
<dbReference type="PROSITE" id="PS50930">
    <property type="entry name" value="HTH_LYTTR"/>
    <property type="match status" value="1"/>
</dbReference>
<dbReference type="PROSITE" id="PS50110">
    <property type="entry name" value="RESPONSE_REGULATORY"/>
    <property type="match status" value="1"/>
</dbReference>
<dbReference type="InterPro" id="IPR007492">
    <property type="entry name" value="LytTR_DNA-bd_dom"/>
</dbReference>
<dbReference type="Pfam" id="PF00072">
    <property type="entry name" value="Response_reg"/>
    <property type="match status" value="1"/>
</dbReference>
<dbReference type="InterPro" id="IPR046947">
    <property type="entry name" value="LytR-like"/>
</dbReference>
<dbReference type="EMBL" id="FOAB01000001">
    <property type="protein sequence ID" value="SEK41184.1"/>
    <property type="molecule type" value="Genomic_DNA"/>
</dbReference>
<dbReference type="GO" id="GO:0000156">
    <property type="term" value="F:phosphorelay response regulator activity"/>
    <property type="evidence" value="ECO:0007669"/>
    <property type="project" value="InterPro"/>
</dbReference>
<dbReference type="SMART" id="SM00448">
    <property type="entry name" value="REC"/>
    <property type="match status" value="1"/>
</dbReference>
<keyword evidence="5" id="KW-1185">Reference proteome</keyword>
<accession>A0A1H7GT11</accession>
<dbReference type="Proteomes" id="UP000198521">
    <property type="component" value="Unassembled WGS sequence"/>
</dbReference>
<evidence type="ECO:0000259" key="2">
    <source>
        <dbReference type="PROSITE" id="PS50110"/>
    </source>
</evidence>
<evidence type="ECO:0000313" key="5">
    <source>
        <dbReference type="Proteomes" id="UP000198521"/>
    </source>
</evidence>
<dbReference type="Gene3D" id="3.40.50.2300">
    <property type="match status" value="1"/>
</dbReference>
<evidence type="ECO:0000313" key="4">
    <source>
        <dbReference type="EMBL" id="SEK41184.1"/>
    </source>
</evidence>
<dbReference type="Gene3D" id="2.40.50.1020">
    <property type="entry name" value="LytTr DNA-binding domain"/>
    <property type="match status" value="1"/>
</dbReference>
<dbReference type="SUPFAM" id="SSF52172">
    <property type="entry name" value="CheY-like"/>
    <property type="match status" value="1"/>
</dbReference>